<dbReference type="EMBL" id="JAGKHQ010000002">
    <property type="protein sequence ID" value="KAG7521547.1"/>
    <property type="molecule type" value="Genomic_DNA"/>
</dbReference>
<accession>A0AAV6SYE2</accession>
<feature type="coiled-coil region" evidence="8">
    <location>
        <begin position="667"/>
        <end position="701"/>
    </location>
</feature>
<protein>
    <submittedName>
        <fullName evidence="10">Uncharacterized protein</fullName>
    </submittedName>
</protein>
<feature type="compositionally biased region" description="Acidic residues" evidence="9">
    <location>
        <begin position="465"/>
        <end position="478"/>
    </location>
</feature>
<dbReference type="GO" id="GO:0035869">
    <property type="term" value="C:ciliary transition zone"/>
    <property type="evidence" value="ECO:0007669"/>
    <property type="project" value="TreeGrafter"/>
</dbReference>
<dbReference type="PANTHER" id="PTHR18879:SF20">
    <property type="entry name" value="CENTROSOMAL PROTEIN OF 290 KDA"/>
    <property type="match status" value="1"/>
</dbReference>
<sequence>MPCKINSIWMFCRMEEHCAAQLKALADDNEDQRSQMAQMEKEMNYLRTELEAQKEANIRSPSNTMKNLVERLKAQLAQKEKQLKGLSKALLELRAEMTSAAEQQVLAAAVQKEEGLNVQKLIDKHTKDLKVRVQELGEELQAAKESAKVARGQENTLKKEVDSLSQELQRSQKAQRRAQAEKEEMEQEVHELKQQNKRLSSTLQNQQEPHGRGLTVESLQKKIRRLESELENKADMKNDRDERGKAKEEVVRWEEGKKWQGKVEKVKHSLTEKERETESLSKQLNMLKELYSRLEQEKVALQKRLKARGITADQVVGVRSTEMEKEMEELKKKNSDLETEILTIKQHQALPHDDAMDNLMQRNRYLEEKVHTLESHISKESLSRPSVKSSPSQALRGISSVTFDVVDGSCDWNAAPHPAESSNCSVSPIGHQRAPERSQTDGESQTSLNGEEERNPDRAENTAVDVDDDADRVEDDVQDSPHASDLYVAQEREDGTLHCQPQTTEEKEADADDLSEGPGSDLSSSKSEAAATGHETSESPDKEGAAELLCRDADDGVRVGAEKSEEDSEQVDLEDKALLTTKEATEADNPEQSCSAEADVDSRSTPSKQLGFVRRKRDESIRKQESRCPRYVKTSGRGTGTPSQRDHDLQKENLKLASENLELRFKLEQSNVDLPRLKNQVADLKEICTALKKENAEVKKKLAHVHGAGQSGKTVPELEKTIGLMKKVVERVQRENETLKRSSASANKDRAAALKQENEKLKADYEKLKSQSEAELNSKLESKTKGLEKIVTENEHLRKRIKREAETAERLRATKMNLEVNNEKLEAKLEETDKRLLAALSSPLTEGADKNWKASVVTRMYENKMKELETALSQKTSSLAELKHQLKEAKEREEGAQTSIWGLEDQVDKLKSRSTASESETRLAKEFQAMRLLNTELQKENAALKQRLDKHSERYGEASPKLDEGTLANLLQAAESEKAKLQTEVSRLTKALENFDPSFFEELEDLKYNYNVEVKKNILLERELRKVCGQFGVEVQMPHVSIS</sequence>
<evidence type="ECO:0000256" key="3">
    <source>
        <dbReference type="ARBA" id="ARBA00022490"/>
    </source>
</evidence>
<feature type="compositionally biased region" description="Basic and acidic residues" evidence="9">
    <location>
        <begin position="616"/>
        <end position="628"/>
    </location>
</feature>
<dbReference type="GO" id="GO:0097711">
    <property type="term" value="P:ciliary basal body-plasma membrane docking"/>
    <property type="evidence" value="ECO:0007669"/>
    <property type="project" value="TreeGrafter"/>
</dbReference>
<dbReference type="GO" id="GO:1905515">
    <property type="term" value="P:non-motile cilium assembly"/>
    <property type="evidence" value="ECO:0007669"/>
    <property type="project" value="TreeGrafter"/>
</dbReference>
<feature type="compositionally biased region" description="Polar residues" evidence="9">
    <location>
        <begin position="197"/>
        <end position="208"/>
    </location>
</feature>
<feature type="compositionally biased region" description="Basic and acidic residues" evidence="9">
    <location>
        <begin position="178"/>
        <end position="194"/>
    </location>
</feature>
<dbReference type="GO" id="GO:0034451">
    <property type="term" value="C:centriolar satellite"/>
    <property type="evidence" value="ECO:0007669"/>
    <property type="project" value="TreeGrafter"/>
</dbReference>
<proteinExistence type="predicted"/>
<organism evidence="10 11">
    <name type="scientific">Solea senegalensis</name>
    <name type="common">Senegalese sole</name>
    <dbReference type="NCBI Taxonomy" id="28829"/>
    <lineage>
        <taxon>Eukaryota</taxon>
        <taxon>Metazoa</taxon>
        <taxon>Chordata</taxon>
        <taxon>Craniata</taxon>
        <taxon>Vertebrata</taxon>
        <taxon>Euteleostomi</taxon>
        <taxon>Actinopterygii</taxon>
        <taxon>Neopterygii</taxon>
        <taxon>Teleostei</taxon>
        <taxon>Neoteleostei</taxon>
        <taxon>Acanthomorphata</taxon>
        <taxon>Carangaria</taxon>
        <taxon>Pleuronectiformes</taxon>
        <taxon>Pleuronectoidei</taxon>
        <taxon>Soleidae</taxon>
        <taxon>Solea</taxon>
    </lineage>
</organism>
<feature type="compositionally biased region" description="Basic and acidic residues" evidence="9">
    <location>
        <begin position="535"/>
        <end position="563"/>
    </location>
</feature>
<feature type="region of interest" description="Disordered" evidence="9">
    <location>
        <begin position="142"/>
        <end position="219"/>
    </location>
</feature>
<evidence type="ECO:0000256" key="9">
    <source>
        <dbReference type="SAM" id="MobiDB-lite"/>
    </source>
</evidence>
<evidence type="ECO:0000256" key="1">
    <source>
        <dbReference type="ARBA" id="ARBA00004120"/>
    </source>
</evidence>
<feature type="compositionally biased region" description="Low complexity" evidence="9">
    <location>
        <begin position="383"/>
        <end position="392"/>
    </location>
</feature>
<evidence type="ECO:0000256" key="5">
    <source>
        <dbReference type="ARBA" id="ARBA00023054"/>
    </source>
</evidence>
<keyword evidence="4" id="KW-0970">Cilium biogenesis/degradation</keyword>
<evidence type="ECO:0000313" key="11">
    <source>
        <dbReference type="Proteomes" id="UP000693946"/>
    </source>
</evidence>
<feature type="compositionally biased region" description="Basic and acidic residues" evidence="9">
    <location>
        <begin position="451"/>
        <end position="460"/>
    </location>
</feature>
<dbReference type="PANTHER" id="PTHR18879">
    <property type="entry name" value="CENTROSOMAL PROTEIN OF 290 KDA"/>
    <property type="match status" value="1"/>
</dbReference>
<feature type="region of interest" description="Disordered" evidence="9">
    <location>
        <begin position="417"/>
        <end position="650"/>
    </location>
</feature>
<comment type="subcellular location">
    <subcellularLocation>
        <location evidence="1">Cytoplasm</location>
        <location evidence="1">Cytoskeleton</location>
        <location evidence="1">Cilium basal body</location>
    </subcellularLocation>
    <subcellularLocation>
        <location evidence="2">Cytoplasm</location>
        <location evidence="2">Cytoskeleton</location>
        <location evidence="2">Microtubule organizing center</location>
        <location evidence="2">Centrosome</location>
    </subcellularLocation>
</comment>
<keyword evidence="5 8" id="KW-0175">Coiled coil</keyword>
<dbReference type="Proteomes" id="UP000693946">
    <property type="component" value="Linkage Group LG10"/>
</dbReference>
<gene>
    <name evidence="10" type="ORF">JOB18_000992</name>
</gene>
<keyword evidence="3" id="KW-0963">Cytoplasm</keyword>
<feature type="coiled-coil region" evidence="8">
    <location>
        <begin position="927"/>
        <end position="991"/>
    </location>
</feature>
<dbReference type="AlphaFoldDB" id="A0AAV6SYE2"/>
<comment type="caution">
    <text evidence="10">The sequence shown here is derived from an EMBL/GenBank/DDBJ whole genome shotgun (WGS) entry which is preliminary data.</text>
</comment>
<evidence type="ECO:0000256" key="4">
    <source>
        <dbReference type="ARBA" id="ARBA00022794"/>
    </source>
</evidence>
<dbReference type="GO" id="GO:0043010">
    <property type="term" value="P:camera-type eye development"/>
    <property type="evidence" value="ECO:0007669"/>
    <property type="project" value="TreeGrafter"/>
</dbReference>
<feature type="region of interest" description="Disordered" evidence="9">
    <location>
        <begin position="375"/>
        <end position="394"/>
    </location>
</feature>
<dbReference type="GO" id="GO:1905349">
    <property type="term" value="P:ciliary transition zone assembly"/>
    <property type="evidence" value="ECO:0007669"/>
    <property type="project" value="TreeGrafter"/>
</dbReference>
<evidence type="ECO:0000313" key="10">
    <source>
        <dbReference type="EMBL" id="KAG7521547.1"/>
    </source>
</evidence>
<keyword evidence="11" id="KW-1185">Reference proteome</keyword>
<dbReference type="InterPro" id="IPR026201">
    <property type="entry name" value="Cep290"/>
</dbReference>
<evidence type="ECO:0000256" key="7">
    <source>
        <dbReference type="ARBA" id="ARBA00023273"/>
    </source>
</evidence>
<keyword evidence="6" id="KW-0206">Cytoskeleton</keyword>
<dbReference type="GO" id="GO:0001822">
    <property type="term" value="P:kidney development"/>
    <property type="evidence" value="ECO:0007669"/>
    <property type="project" value="TreeGrafter"/>
</dbReference>
<reference evidence="10 11" key="1">
    <citation type="journal article" date="2021" name="Sci. Rep.">
        <title>Chromosome anchoring in Senegalese sole (Solea senegalensis) reveals sex-associated markers and genome rearrangements in flatfish.</title>
        <authorList>
            <person name="Guerrero-Cozar I."/>
            <person name="Gomez-Garrido J."/>
            <person name="Berbel C."/>
            <person name="Martinez-Blanch J.F."/>
            <person name="Alioto T."/>
            <person name="Claros M.G."/>
            <person name="Gagnaire P.A."/>
            <person name="Manchado M."/>
        </authorList>
    </citation>
    <scope>NUCLEOTIDE SEQUENCE [LARGE SCALE GENOMIC DNA]</scope>
    <source>
        <strain evidence="10">Sse05_10M</strain>
    </source>
</reference>
<evidence type="ECO:0000256" key="8">
    <source>
        <dbReference type="SAM" id="Coils"/>
    </source>
</evidence>
<keyword evidence="7" id="KW-0966">Cell projection</keyword>
<evidence type="ECO:0000256" key="2">
    <source>
        <dbReference type="ARBA" id="ARBA00004300"/>
    </source>
</evidence>
<feature type="coiled-coil region" evidence="8">
    <location>
        <begin position="729"/>
        <end position="899"/>
    </location>
</feature>
<evidence type="ECO:0000256" key="6">
    <source>
        <dbReference type="ARBA" id="ARBA00023212"/>
    </source>
</evidence>
<name>A0AAV6SYE2_SOLSE</name>